<accession>A0A2P2LXC8</accession>
<protein>
    <submittedName>
        <fullName evidence="2">Proteasome subunit alpha type</fullName>
    </submittedName>
</protein>
<feature type="chain" id="PRO_5015169704" evidence="1">
    <location>
        <begin position="19"/>
        <end position="59"/>
    </location>
</feature>
<dbReference type="GO" id="GO:0000502">
    <property type="term" value="C:proteasome complex"/>
    <property type="evidence" value="ECO:0007669"/>
    <property type="project" value="UniProtKB-KW"/>
</dbReference>
<keyword evidence="2" id="KW-0647">Proteasome</keyword>
<proteinExistence type="predicted"/>
<keyword evidence="1" id="KW-0732">Signal</keyword>
<name>A0A2P2LXC8_RHIMU</name>
<evidence type="ECO:0000256" key="1">
    <source>
        <dbReference type="SAM" id="SignalP"/>
    </source>
</evidence>
<reference evidence="2" key="1">
    <citation type="submission" date="2018-02" db="EMBL/GenBank/DDBJ databases">
        <title>Rhizophora mucronata_Transcriptome.</title>
        <authorList>
            <person name="Meera S.P."/>
            <person name="Sreeshan A."/>
            <person name="Augustine A."/>
        </authorList>
    </citation>
    <scope>NUCLEOTIDE SEQUENCE</scope>
    <source>
        <tissue evidence="2">Leaf</tissue>
    </source>
</reference>
<organism evidence="2">
    <name type="scientific">Rhizophora mucronata</name>
    <name type="common">Asiatic mangrove</name>
    <dbReference type="NCBI Taxonomy" id="61149"/>
    <lineage>
        <taxon>Eukaryota</taxon>
        <taxon>Viridiplantae</taxon>
        <taxon>Streptophyta</taxon>
        <taxon>Embryophyta</taxon>
        <taxon>Tracheophyta</taxon>
        <taxon>Spermatophyta</taxon>
        <taxon>Magnoliopsida</taxon>
        <taxon>eudicotyledons</taxon>
        <taxon>Gunneridae</taxon>
        <taxon>Pentapetalae</taxon>
        <taxon>rosids</taxon>
        <taxon>fabids</taxon>
        <taxon>Malpighiales</taxon>
        <taxon>Rhizophoraceae</taxon>
        <taxon>Rhizophora</taxon>
    </lineage>
</organism>
<feature type="signal peptide" evidence="1">
    <location>
        <begin position="1"/>
        <end position="18"/>
    </location>
</feature>
<dbReference type="AlphaFoldDB" id="A0A2P2LXC8"/>
<evidence type="ECO:0000313" key="2">
    <source>
        <dbReference type="EMBL" id="MBX22626.1"/>
    </source>
</evidence>
<sequence length="59" mass="6741">MVLACWLLAWMNLEPTSTTIALVETTLNIKLLPLDLDPKLQRHIWNADLNASWTLHGMI</sequence>
<dbReference type="EMBL" id="GGEC01042142">
    <property type="protein sequence ID" value="MBX22626.1"/>
    <property type="molecule type" value="Transcribed_RNA"/>
</dbReference>